<dbReference type="FunFam" id="1.10.8.280:FF:000001">
    <property type="entry name" value="UvrABC system protein A"/>
    <property type="match status" value="1"/>
</dbReference>
<feature type="binding site" evidence="18">
    <location>
        <begin position="31"/>
        <end position="38"/>
    </location>
    <ligand>
        <name>ATP</name>
        <dbReference type="ChEBI" id="CHEBI:30616"/>
    </ligand>
</feature>
<dbReference type="GO" id="GO:0006289">
    <property type="term" value="P:nucleotide-excision repair"/>
    <property type="evidence" value="ECO:0007669"/>
    <property type="project" value="UniProtKB-UniRule"/>
</dbReference>
<dbReference type="RefSeq" id="WP_115013385.1">
    <property type="nucleotide sequence ID" value="NZ_QKWJ01000003.1"/>
</dbReference>
<evidence type="ECO:0000313" key="20">
    <source>
        <dbReference type="EMBL" id="RDK11593.1"/>
    </source>
</evidence>
<evidence type="ECO:0000256" key="17">
    <source>
        <dbReference type="ARBA" id="ARBA00042156"/>
    </source>
</evidence>
<feature type="zinc finger region" description="C4-type" evidence="18">
    <location>
        <begin position="261"/>
        <end position="288"/>
    </location>
</feature>
<dbReference type="Proteomes" id="UP000255165">
    <property type="component" value="Unassembled WGS sequence"/>
</dbReference>
<proteinExistence type="inferred from homology"/>
<evidence type="ECO:0000256" key="13">
    <source>
        <dbReference type="ARBA" id="ARBA00023204"/>
    </source>
</evidence>
<keyword evidence="10 18" id="KW-0067">ATP-binding</keyword>
<dbReference type="CDD" id="cd03271">
    <property type="entry name" value="ABC_UvrA_II"/>
    <property type="match status" value="1"/>
</dbReference>
<dbReference type="InterPro" id="IPR003439">
    <property type="entry name" value="ABC_transporter-like_ATP-bd"/>
</dbReference>
<comment type="subcellular location">
    <subcellularLocation>
        <location evidence="1 18">Cytoplasm</location>
    </subcellularLocation>
</comment>
<keyword evidence="8 18" id="KW-0863">Zinc-finger</keyword>
<keyword evidence="11 18" id="KW-0267">Excision nuclease</keyword>
<keyword evidence="21" id="KW-1185">Reference proteome</keyword>
<dbReference type="GO" id="GO:0003677">
    <property type="term" value="F:DNA binding"/>
    <property type="evidence" value="ECO:0007669"/>
    <property type="project" value="UniProtKB-UniRule"/>
</dbReference>
<keyword evidence="5 18" id="KW-0547">Nucleotide-binding</keyword>
<reference evidence="20 21" key="1">
    <citation type="submission" date="2018-06" db="EMBL/GenBank/DDBJ databases">
        <authorList>
            <person name="Feng T."/>
            <person name="Jeon C.O."/>
        </authorList>
    </citation>
    <scope>NUCLEOTIDE SEQUENCE [LARGE SCALE GENOMIC DNA]</scope>
    <source>
        <strain evidence="20 21">S23</strain>
    </source>
</reference>
<dbReference type="Gene3D" id="3.30.190.20">
    <property type="match status" value="1"/>
</dbReference>
<keyword evidence="12 18" id="KW-0238">DNA-binding</keyword>
<evidence type="ECO:0000256" key="11">
    <source>
        <dbReference type="ARBA" id="ARBA00022881"/>
    </source>
</evidence>
<dbReference type="GO" id="GO:0008270">
    <property type="term" value="F:zinc ion binding"/>
    <property type="evidence" value="ECO:0007669"/>
    <property type="project" value="UniProtKB-UniRule"/>
</dbReference>
<dbReference type="Gene3D" id="1.20.1580.10">
    <property type="entry name" value="ABC transporter ATPase like domain"/>
    <property type="match status" value="3"/>
</dbReference>
<accession>A0A370P186</accession>
<dbReference type="GO" id="GO:0005524">
    <property type="term" value="F:ATP binding"/>
    <property type="evidence" value="ECO:0007669"/>
    <property type="project" value="UniProtKB-UniRule"/>
</dbReference>
<dbReference type="GO" id="GO:0009381">
    <property type="term" value="F:excinuclease ABC activity"/>
    <property type="evidence" value="ECO:0007669"/>
    <property type="project" value="UniProtKB-UniRule"/>
</dbReference>
<keyword evidence="4 18" id="KW-0677">Repeat</keyword>
<dbReference type="PANTHER" id="PTHR43152">
    <property type="entry name" value="UVRABC SYSTEM PROTEIN A"/>
    <property type="match status" value="1"/>
</dbReference>
<keyword evidence="13 18" id="KW-0234">DNA repair</keyword>
<evidence type="ECO:0000256" key="1">
    <source>
        <dbReference type="ARBA" id="ARBA00004496"/>
    </source>
</evidence>
<evidence type="ECO:0000256" key="5">
    <source>
        <dbReference type="ARBA" id="ARBA00022741"/>
    </source>
</evidence>
<dbReference type="GO" id="GO:0009380">
    <property type="term" value="C:excinuclease repair complex"/>
    <property type="evidence" value="ECO:0007669"/>
    <property type="project" value="InterPro"/>
</dbReference>
<dbReference type="NCBIfam" id="TIGR00630">
    <property type="entry name" value="uvra"/>
    <property type="match status" value="1"/>
</dbReference>
<dbReference type="InterPro" id="IPR004602">
    <property type="entry name" value="UvrA"/>
</dbReference>
<feature type="domain" description="ABC transporter" evidence="19">
    <location>
        <begin position="619"/>
        <end position="948"/>
    </location>
</feature>
<dbReference type="Pfam" id="PF17760">
    <property type="entry name" value="UvrA_inter"/>
    <property type="match status" value="1"/>
</dbReference>
<comment type="subunit">
    <text evidence="18">Forms a heterotetramer with UvrB during the search for lesions.</text>
</comment>
<comment type="similarity">
    <text evidence="15 18">Belongs to the ABC transporter superfamily. UvrA family.</text>
</comment>
<dbReference type="HAMAP" id="MF_00205">
    <property type="entry name" value="UvrA"/>
    <property type="match status" value="1"/>
</dbReference>
<dbReference type="PANTHER" id="PTHR43152:SF3">
    <property type="entry name" value="UVRABC SYSTEM PROTEIN A"/>
    <property type="match status" value="1"/>
</dbReference>
<dbReference type="AlphaFoldDB" id="A0A370P186"/>
<dbReference type="GO" id="GO:0009432">
    <property type="term" value="P:SOS response"/>
    <property type="evidence" value="ECO:0007669"/>
    <property type="project" value="UniProtKB-UniRule"/>
</dbReference>
<dbReference type="SUPFAM" id="SSF52540">
    <property type="entry name" value="P-loop containing nucleoside triphosphate hydrolases"/>
    <property type="match status" value="2"/>
</dbReference>
<name>A0A370P186_9BURK</name>
<dbReference type="InterPro" id="IPR027417">
    <property type="entry name" value="P-loop_NTPase"/>
</dbReference>
<dbReference type="GO" id="GO:0016887">
    <property type="term" value="F:ATP hydrolysis activity"/>
    <property type="evidence" value="ECO:0007669"/>
    <property type="project" value="InterPro"/>
</dbReference>
<evidence type="ECO:0000256" key="15">
    <source>
        <dbReference type="ARBA" id="ARBA00038000"/>
    </source>
</evidence>
<dbReference type="CDD" id="cd03270">
    <property type="entry name" value="ABC_UvrA_I"/>
    <property type="match status" value="1"/>
</dbReference>
<evidence type="ECO:0000256" key="16">
    <source>
        <dbReference type="ARBA" id="ARBA00039316"/>
    </source>
</evidence>
<gene>
    <name evidence="18" type="primary">uvrA</name>
    <name evidence="20" type="ORF">DN412_04360</name>
</gene>
<comment type="caution">
    <text evidence="20">The sequence shown here is derived from an EMBL/GenBank/DDBJ whole genome shotgun (WGS) entry which is preliminary data.</text>
</comment>
<evidence type="ECO:0000256" key="3">
    <source>
        <dbReference type="ARBA" id="ARBA00022723"/>
    </source>
</evidence>
<dbReference type="Gene3D" id="3.40.50.300">
    <property type="entry name" value="P-loop containing nucleotide triphosphate hydrolases"/>
    <property type="match status" value="3"/>
</dbReference>
<dbReference type="Pfam" id="PF17755">
    <property type="entry name" value="UvrA_DNA-bind"/>
    <property type="match status" value="1"/>
</dbReference>
<evidence type="ECO:0000256" key="7">
    <source>
        <dbReference type="ARBA" id="ARBA00022769"/>
    </source>
</evidence>
<dbReference type="FunFam" id="1.20.1580.10:FF:000002">
    <property type="entry name" value="UvrABC system protein A"/>
    <property type="match status" value="1"/>
</dbReference>
<keyword evidence="2 18" id="KW-0963">Cytoplasm</keyword>
<keyword evidence="7 18" id="KW-0228">DNA excision</keyword>
<evidence type="ECO:0000256" key="12">
    <source>
        <dbReference type="ARBA" id="ARBA00023125"/>
    </source>
</evidence>
<evidence type="ECO:0000256" key="9">
    <source>
        <dbReference type="ARBA" id="ARBA00022833"/>
    </source>
</evidence>
<comment type="function">
    <text evidence="18">The UvrABC repair system catalyzes the recognition and processing of DNA lesions. UvrA is an ATPase and a DNA-binding protein. A damage recognition complex composed of 2 UvrA and 2 UvrB subunits scans DNA for abnormalities. When the presence of a lesion has been verified by UvrB, the UvrA molecules dissociate.</text>
</comment>
<keyword evidence="6 18" id="KW-0227">DNA damage</keyword>
<organism evidence="20 21">
    <name type="scientific">Cupriavidus lacunae</name>
    <dbReference type="NCBI Taxonomy" id="2666307"/>
    <lineage>
        <taxon>Bacteria</taxon>
        <taxon>Pseudomonadati</taxon>
        <taxon>Pseudomonadota</taxon>
        <taxon>Betaproteobacteria</taxon>
        <taxon>Burkholderiales</taxon>
        <taxon>Burkholderiaceae</taxon>
        <taxon>Cupriavidus</taxon>
    </lineage>
</organism>
<evidence type="ECO:0000256" key="2">
    <source>
        <dbReference type="ARBA" id="ARBA00022490"/>
    </source>
</evidence>
<evidence type="ECO:0000256" key="8">
    <source>
        <dbReference type="ARBA" id="ARBA00022771"/>
    </source>
</evidence>
<protein>
    <recommendedName>
        <fullName evidence="16 18">UvrABC system protein A</fullName>
        <shortName evidence="18">UvrA protein</shortName>
    </recommendedName>
    <alternativeName>
        <fullName evidence="17 18">Excinuclease ABC subunit A</fullName>
    </alternativeName>
</protein>
<evidence type="ECO:0000259" key="19">
    <source>
        <dbReference type="PROSITE" id="PS50893"/>
    </source>
</evidence>
<dbReference type="PROSITE" id="PS50893">
    <property type="entry name" value="ABC_TRANSPORTER_2"/>
    <property type="match status" value="1"/>
</dbReference>
<sequence>MEEIKIRGARTHNLKNINLDLPRNRLIVITGLSGSGKSSLAFDTLYAEGQRRYVESLSAYARQFLQLMEKPDVDLIEGLSPAISIEQKATSHNPRSTVGTVTEIHDYLRLLYARAGTPYCPDHNLALQAQSVSQMVDAVLALPEDTKLMILAPVVADRKGEHMDLFDSMQAQGFVRFRIRSGGGAAHEAEAKVYEVDALPKLKKTEKHTIEVVVDRVKVRADIKQRLAESFETALRLADGRALALELDSGKEHMFSSKFACPICSYSLQELEPRLFSFNNPMGACPSCDGLGQITFFDPKRVAAFPNLSLASGAIKGWDRRNQFYFQMLQSLAAFYEFDTETAFEDLPENVQQVVLHGSGEQEIPFTYMNERGRTTVREHVFEGIIPNLERRYRETDSVAVREELAKYQNNQPCPACHGTRLRTEARHVKLGEGEQARAIFEINGWPLRDALTYFLTLDMHGAKREIADKIVKEISARLNFLNNVGLDYLSLERSADTLSGGEAQRIRLASQIGSGLTGVMYVLDEPSIGLHQRDNDRLIGTLKHLRDIGNSVLVVEHDEDMIRACDYVVDIGPGAGVHGGMIVAEGTPQQIEASPASLTGQYLSGQRRIEVPSKRAAPDDERLLRIVNASGNNLRNVTAEVPVGLLTCITGVSGSGKSTLINDTLYHAVARHLYGSTAEPAAHDRIEGLEHFDKVINVDQSPIGRTPRSNPATYTGLFTPIRELFAGVPSAKERGYDPGRFSFNVKGGRCESCQGDGVLKVEMHFLPDIYVPCDVCHGKRYNRETLEVLYKGKNISEVLELTVEQAHEFFSAVPVVRRKLQTLLDVGLGYIRLGQSATTLSGGEAQRVKLSLELSKRDTGRTLYILDEPTTGLHFHDIELLLKVIHKLRDQGNTVVIIEHNLDVIKTADWLIDMGPEGGAGGGQVIARGTPEDVARSKASFTGKYLAPLLKRA</sequence>
<dbReference type="PROSITE" id="PS00211">
    <property type="entry name" value="ABC_TRANSPORTER_1"/>
    <property type="match status" value="2"/>
</dbReference>
<feature type="binding site" evidence="18">
    <location>
        <begin position="652"/>
        <end position="659"/>
    </location>
    <ligand>
        <name>ATP</name>
        <dbReference type="ChEBI" id="CHEBI:30616"/>
    </ligand>
</feature>
<feature type="zinc finger region" description="C4-type" evidence="18">
    <location>
        <begin position="751"/>
        <end position="777"/>
    </location>
</feature>
<keyword evidence="3 18" id="KW-0479">Metal-binding</keyword>
<dbReference type="EMBL" id="QKWJ01000003">
    <property type="protein sequence ID" value="RDK11593.1"/>
    <property type="molecule type" value="Genomic_DNA"/>
</dbReference>
<evidence type="ECO:0000256" key="4">
    <source>
        <dbReference type="ARBA" id="ARBA00022737"/>
    </source>
</evidence>
<dbReference type="InterPro" id="IPR017871">
    <property type="entry name" value="ABC_transporter-like_CS"/>
</dbReference>
<evidence type="ECO:0000256" key="18">
    <source>
        <dbReference type="HAMAP-Rule" id="MF_00205"/>
    </source>
</evidence>
<dbReference type="InterPro" id="IPR041102">
    <property type="entry name" value="UvrA_inter"/>
</dbReference>
<evidence type="ECO:0000256" key="14">
    <source>
        <dbReference type="ARBA" id="ARBA00023236"/>
    </source>
</evidence>
<dbReference type="InterPro" id="IPR041552">
    <property type="entry name" value="UvrA_DNA-bd"/>
</dbReference>
<evidence type="ECO:0000256" key="6">
    <source>
        <dbReference type="ARBA" id="ARBA00022763"/>
    </source>
</evidence>
<dbReference type="NCBIfam" id="NF001503">
    <property type="entry name" value="PRK00349.1"/>
    <property type="match status" value="1"/>
</dbReference>
<dbReference type="Gene3D" id="1.10.8.280">
    <property type="entry name" value="ABC transporter ATPase domain-like"/>
    <property type="match status" value="1"/>
</dbReference>
<evidence type="ECO:0000256" key="10">
    <source>
        <dbReference type="ARBA" id="ARBA00022840"/>
    </source>
</evidence>
<keyword evidence="14 18" id="KW-0742">SOS response</keyword>
<keyword evidence="9 18" id="KW-0862">Zinc</keyword>
<evidence type="ECO:0000313" key="21">
    <source>
        <dbReference type="Proteomes" id="UP000255165"/>
    </source>
</evidence>
<dbReference type="GO" id="GO:0005737">
    <property type="term" value="C:cytoplasm"/>
    <property type="evidence" value="ECO:0007669"/>
    <property type="project" value="UniProtKB-SubCell"/>
</dbReference>